<name>B8HQ42_CYAP4</name>
<reference evidence="1" key="1">
    <citation type="submission" date="2009-01" db="EMBL/GenBank/DDBJ databases">
        <title>Complete sequence of chromosome Cyanothece sp. PCC 7425.</title>
        <authorList>
            <consortium name="US DOE Joint Genome Institute"/>
            <person name="Lucas S."/>
            <person name="Copeland A."/>
            <person name="Lapidus A."/>
            <person name="Glavina del Rio T."/>
            <person name="Dalin E."/>
            <person name="Tice H."/>
            <person name="Bruce D."/>
            <person name="Goodwin L."/>
            <person name="Pitluck S."/>
            <person name="Sims D."/>
            <person name="Meineke L."/>
            <person name="Brettin T."/>
            <person name="Detter J.C."/>
            <person name="Han C."/>
            <person name="Larimer F."/>
            <person name="Land M."/>
            <person name="Hauser L."/>
            <person name="Kyrpides N."/>
            <person name="Ovchinnikova G."/>
            <person name="Liberton M."/>
            <person name="Stoeckel J."/>
            <person name="Banerjee A."/>
            <person name="Singh A."/>
            <person name="Page L."/>
            <person name="Sato H."/>
            <person name="Zhao L."/>
            <person name="Sherman L."/>
            <person name="Pakrasi H."/>
            <person name="Richardson P."/>
        </authorList>
    </citation>
    <scope>NUCLEOTIDE SEQUENCE</scope>
    <source>
        <strain evidence="1">PCC 7425</strain>
    </source>
</reference>
<accession>B8HQ42</accession>
<gene>
    <name evidence="1" type="ordered locus">Cyan7425_5146</name>
</gene>
<dbReference type="HOGENOM" id="CLU_3167100_0_0_3"/>
<sequence length="47" mass="5212">MKQYHRNSKFATMRLDEGMIPIPGANNLAQAGEQCKSMAKPPTQSSF</sequence>
<organism evidence="1">
    <name type="scientific">Cyanothece sp. (strain PCC 7425 / ATCC 29141)</name>
    <dbReference type="NCBI Taxonomy" id="395961"/>
    <lineage>
        <taxon>Bacteria</taxon>
        <taxon>Bacillati</taxon>
        <taxon>Cyanobacteriota</taxon>
        <taxon>Cyanophyceae</taxon>
        <taxon>Gomontiellales</taxon>
        <taxon>Cyanothecaceae</taxon>
        <taxon>Cyanothece</taxon>
    </lineage>
</organism>
<dbReference type="AlphaFoldDB" id="B8HQ42"/>
<dbReference type="STRING" id="395961.Cyan7425_5146"/>
<protein>
    <submittedName>
        <fullName evidence="1">Uncharacterized protein</fullName>
    </submittedName>
</protein>
<proteinExistence type="predicted"/>
<evidence type="ECO:0000313" key="1">
    <source>
        <dbReference type="EMBL" id="ACL47439.1"/>
    </source>
</evidence>
<dbReference type="KEGG" id="cyn:Cyan7425_5146"/>
<dbReference type="EMBL" id="CP001344">
    <property type="protein sequence ID" value="ACL47439.1"/>
    <property type="molecule type" value="Genomic_DNA"/>
</dbReference>